<evidence type="ECO:0000313" key="1">
    <source>
        <dbReference type="EMBL" id="KAG8381581.1"/>
    </source>
</evidence>
<gene>
    <name evidence="1" type="ORF">BUALT_Bualt06G0136400</name>
</gene>
<protein>
    <submittedName>
        <fullName evidence="1">Uncharacterized protein</fullName>
    </submittedName>
</protein>
<comment type="caution">
    <text evidence="1">The sequence shown here is derived from an EMBL/GenBank/DDBJ whole genome shotgun (WGS) entry which is preliminary data.</text>
</comment>
<name>A0AAV6XEM7_9LAMI</name>
<dbReference type="PANTHER" id="PTHR33148:SF2">
    <property type="entry name" value="DUF4228 DOMAIN-CONTAINING PROTEIN"/>
    <property type="match status" value="1"/>
</dbReference>
<dbReference type="Pfam" id="PF14009">
    <property type="entry name" value="PADRE"/>
    <property type="match status" value="1"/>
</dbReference>
<sequence>MDGKIIEFTSPILVKELLINFEGFGVKSSKRASNSDLPPNFELKLGNIYYLLPSKAPLDRAEKRAGSVSVEVEAEPNSGVKRIKVVITKKQLQELLSKKTSTERIIFGIDQARPVVDPQINWKPSLVSIPEDDD</sequence>
<reference evidence="1" key="1">
    <citation type="submission" date="2019-10" db="EMBL/GenBank/DDBJ databases">
        <authorList>
            <person name="Zhang R."/>
            <person name="Pan Y."/>
            <person name="Wang J."/>
            <person name="Ma R."/>
            <person name="Yu S."/>
        </authorList>
    </citation>
    <scope>NUCLEOTIDE SEQUENCE</scope>
    <source>
        <strain evidence="1">LA-IB0</strain>
        <tissue evidence="1">Leaf</tissue>
    </source>
</reference>
<dbReference type="EMBL" id="WHWC01000006">
    <property type="protein sequence ID" value="KAG8381581.1"/>
    <property type="molecule type" value="Genomic_DNA"/>
</dbReference>
<accession>A0AAV6XEM7</accession>
<dbReference type="InterPro" id="IPR025322">
    <property type="entry name" value="PADRE_dom"/>
</dbReference>
<keyword evidence="2" id="KW-1185">Reference proteome</keyword>
<dbReference type="AlphaFoldDB" id="A0AAV6XEM7"/>
<dbReference type="PANTHER" id="PTHR33148">
    <property type="entry name" value="PLASTID MOVEMENT IMPAIRED PROTEIN-RELATED"/>
    <property type="match status" value="1"/>
</dbReference>
<organism evidence="1 2">
    <name type="scientific">Buddleja alternifolia</name>
    <dbReference type="NCBI Taxonomy" id="168488"/>
    <lineage>
        <taxon>Eukaryota</taxon>
        <taxon>Viridiplantae</taxon>
        <taxon>Streptophyta</taxon>
        <taxon>Embryophyta</taxon>
        <taxon>Tracheophyta</taxon>
        <taxon>Spermatophyta</taxon>
        <taxon>Magnoliopsida</taxon>
        <taxon>eudicotyledons</taxon>
        <taxon>Gunneridae</taxon>
        <taxon>Pentapetalae</taxon>
        <taxon>asterids</taxon>
        <taxon>lamiids</taxon>
        <taxon>Lamiales</taxon>
        <taxon>Scrophulariaceae</taxon>
        <taxon>Buddlejeae</taxon>
        <taxon>Buddleja</taxon>
    </lineage>
</organism>
<proteinExistence type="predicted"/>
<dbReference type="Proteomes" id="UP000826271">
    <property type="component" value="Unassembled WGS sequence"/>
</dbReference>
<evidence type="ECO:0000313" key="2">
    <source>
        <dbReference type="Proteomes" id="UP000826271"/>
    </source>
</evidence>